<reference evidence="2 3" key="1">
    <citation type="submission" date="2019-11" db="EMBL/GenBank/DDBJ databases">
        <title>Metabolism of dissolved organic matter in forest soils.</title>
        <authorList>
            <person name="Cyle K.T."/>
            <person name="Wilhelm R.C."/>
            <person name="Martinez C.E."/>
        </authorList>
    </citation>
    <scope>NUCLEOTIDE SEQUENCE [LARGE SCALE GENOMIC DNA]</scope>
    <source>
        <strain evidence="2 3">5N</strain>
    </source>
</reference>
<dbReference type="Proteomes" id="UP000655523">
    <property type="component" value="Unassembled WGS sequence"/>
</dbReference>
<sequence>MASWRVGRWRSSHFLDGALQEIVGEVIESLGHGQAHGVTQDAPGLTGHTARSLAQLFHGRVREQRVGAAGRVQRVTDKLGEALALDDRIQVHAHLDATVERRVGRALEQAGQRRMASAGFYWKSSDNTEVPFALADLKGLYAAMLAQGWAAFQKLQTFKAQVSTATTVIAVQAVVWS</sequence>
<proteinExistence type="predicted"/>
<evidence type="ECO:0000313" key="2">
    <source>
        <dbReference type="EMBL" id="NPT62595.1"/>
    </source>
</evidence>
<dbReference type="Pfam" id="PF14301">
    <property type="entry name" value="DUF4376"/>
    <property type="match status" value="1"/>
</dbReference>
<dbReference type="AlphaFoldDB" id="A0A972ST58"/>
<dbReference type="EMBL" id="WOEZ01000347">
    <property type="protein sequence ID" value="NPT62595.1"/>
    <property type="molecule type" value="Genomic_DNA"/>
</dbReference>
<name>A0A972ST58_9BURK</name>
<evidence type="ECO:0000313" key="3">
    <source>
        <dbReference type="Proteomes" id="UP000655523"/>
    </source>
</evidence>
<gene>
    <name evidence="2" type="ORF">GNZ13_51015</name>
</gene>
<comment type="caution">
    <text evidence="2">The sequence shown here is derived from an EMBL/GenBank/DDBJ whole genome shotgun (WGS) entry which is preliminary data.</text>
</comment>
<protein>
    <submittedName>
        <fullName evidence="2">DUF4376 domain-containing protein</fullName>
    </submittedName>
</protein>
<dbReference type="InterPro" id="IPR025484">
    <property type="entry name" value="DUF4376"/>
</dbReference>
<feature type="domain" description="DUF4376" evidence="1">
    <location>
        <begin position="102"/>
        <end position="172"/>
    </location>
</feature>
<organism evidence="2 3">
    <name type="scientific">Paraburkholderia elongata</name>
    <dbReference type="NCBI Taxonomy" id="2675747"/>
    <lineage>
        <taxon>Bacteria</taxon>
        <taxon>Pseudomonadati</taxon>
        <taxon>Pseudomonadota</taxon>
        <taxon>Betaproteobacteria</taxon>
        <taxon>Burkholderiales</taxon>
        <taxon>Burkholderiaceae</taxon>
        <taxon>Paraburkholderia</taxon>
    </lineage>
</organism>
<keyword evidence="3" id="KW-1185">Reference proteome</keyword>
<evidence type="ECO:0000259" key="1">
    <source>
        <dbReference type="Pfam" id="PF14301"/>
    </source>
</evidence>
<accession>A0A972ST58</accession>